<name>A0A6N2ZWK3_9FIRM</name>
<evidence type="ECO:0000256" key="2">
    <source>
        <dbReference type="SAM" id="Phobius"/>
    </source>
</evidence>
<dbReference type="InterPro" id="IPR021435">
    <property type="entry name" value="DUF3084"/>
</dbReference>
<reference evidence="3" key="1">
    <citation type="submission" date="2019-11" db="EMBL/GenBank/DDBJ databases">
        <authorList>
            <person name="Feng L."/>
        </authorList>
    </citation>
    <scope>NUCLEOTIDE SEQUENCE</scope>
    <source>
        <strain evidence="3">VrattiLFYP33</strain>
    </source>
</reference>
<dbReference type="Gene3D" id="1.10.287.1490">
    <property type="match status" value="1"/>
</dbReference>
<dbReference type="Pfam" id="PF11283">
    <property type="entry name" value="DUF3084"/>
    <property type="match status" value="1"/>
</dbReference>
<keyword evidence="1" id="KW-0175">Coiled coil</keyword>
<keyword evidence="2" id="KW-1133">Transmembrane helix</keyword>
<feature type="coiled-coil region" evidence="1">
    <location>
        <begin position="78"/>
        <end position="189"/>
    </location>
</feature>
<feature type="transmembrane region" description="Helical" evidence="2">
    <location>
        <begin position="46"/>
        <end position="67"/>
    </location>
</feature>
<gene>
    <name evidence="3" type="primary">smc_1</name>
    <name evidence="3" type="ORF">VRLFYP33_00054</name>
</gene>
<accession>A0A6N2ZWK3</accession>
<protein>
    <submittedName>
        <fullName evidence="3">Chromosome partition protein Smc</fullName>
    </submittedName>
</protein>
<evidence type="ECO:0000256" key="1">
    <source>
        <dbReference type="SAM" id="Coils"/>
    </source>
</evidence>
<dbReference type="AlphaFoldDB" id="A0A6N2ZWK3"/>
<proteinExistence type="predicted"/>
<dbReference type="RefSeq" id="WP_156704185.1">
    <property type="nucleotide sequence ID" value="NZ_CACRUX010000017.1"/>
</dbReference>
<feature type="transmembrane region" description="Helical" evidence="2">
    <location>
        <begin position="6"/>
        <end position="25"/>
    </location>
</feature>
<keyword evidence="2" id="KW-0472">Membrane</keyword>
<evidence type="ECO:0000313" key="3">
    <source>
        <dbReference type="EMBL" id="VYT81042.1"/>
    </source>
</evidence>
<organism evidence="3">
    <name type="scientific">Veillonella ratti</name>
    <dbReference type="NCBI Taxonomy" id="103892"/>
    <lineage>
        <taxon>Bacteria</taxon>
        <taxon>Bacillati</taxon>
        <taxon>Bacillota</taxon>
        <taxon>Negativicutes</taxon>
        <taxon>Veillonellales</taxon>
        <taxon>Veillonellaceae</taxon>
        <taxon>Veillonella</taxon>
    </lineage>
</organism>
<sequence length="398" mass="43407">MLVGLNIILIIAIMGGAIAFIGDKLGTKIGKRRMSIFGLRPKHTSIIMTIVTGILISAFTLGVLAIASENVRIALFGMEQLRAEMDQLNSDVAAKNQELEAGKKELSEKTVALNTMRKDVQATQEELEEARAARNAMSEELVSVQEAYRQADARLAQSAKDIQTLENTRTELEQHIEDLRVTTKRLEEGITHVREGTVLFRVGEVLSGALVRPGLTEDESAKAITSILNDTNGLILRRLGIDENRAVIYVSRNNLEEVAKQVASATEPMTIRVTAAANIIYGEAALAEIHAYPYQKIYDKGDVIWSAEVEGGDNAQFAVLSFLKDVNAQAKSKGILPDPISGDVGSLPGDELFDTIRQLSRLSGPVRIRAIVNEDTYTTGPVQIELRLDPVRTNTSGS</sequence>
<keyword evidence="2" id="KW-0812">Transmembrane</keyword>
<dbReference type="EMBL" id="CACRUX010000017">
    <property type="protein sequence ID" value="VYT81042.1"/>
    <property type="molecule type" value="Genomic_DNA"/>
</dbReference>